<dbReference type="PROSITE" id="PS51706">
    <property type="entry name" value="G_ENGB"/>
    <property type="match status" value="1"/>
</dbReference>
<protein>
    <recommendedName>
        <fullName evidence="5">EngB-type G domain-containing protein</fullName>
    </recommendedName>
</protein>
<keyword evidence="1" id="KW-0479">Metal-binding</keyword>
<evidence type="ECO:0000256" key="4">
    <source>
        <dbReference type="ARBA" id="ARBA00023134"/>
    </source>
</evidence>
<proteinExistence type="predicted"/>
<dbReference type="InterPro" id="IPR030393">
    <property type="entry name" value="G_ENGB_dom"/>
</dbReference>
<comment type="caution">
    <text evidence="6">The sequence shown here is derived from an EMBL/GenBank/DDBJ whole genome shotgun (WGS) entry which is preliminary data.</text>
</comment>
<organism evidence="6 7">
    <name type="scientific">Durusdinium trenchii</name>
    <dbReference type="NCBI Taxonomy" id="1381693"/>
    <lineage>
        <taxon>Eukaryota</taxon>
        <taxon>Sar</taxon>
        <taxon>Alveolata</taxon>
        <taxon>Dinophyceae</taxon>
        <taxon>Suessiales</taxon>
        <taxon>Symbiodiniaceae</taxon>
        <taxon>Durusdinium</taxon>
    </lineage>
</organism>
<evidence type="ECO:0000256" key="1">
    <source>
        <dbReference type="ARBA" id="ARBA00022723"/>
    </source>
</evidence>
<feature type="non-terminal residue" evidence="6">
    <location>
        <position position="1"/>
    </location>
</feature>
<evidence type="ECO:0000256" key="3">
    <source>
        <dbReference type="ARBA" id="ARBA00022842"/>
    </source>
</evidence>
<evidence type="ECO:0000313" key="6">
    <source>
        <dbReference type="EMBL" id="CAK9013701.1"/>
    </source>
</evidence>
<dbReference type="EMBL" id="CAXAMM010007275">
    <property type="protein sequence ID" value="CAK9013701.1"/>
    <property type="molecule type" value="Genomic_DNA"/>
</dbReference>
<dbReference type="InterPro" id="IPR006073">
    <property type="entry name" value="GTP-bd"/>
</dbReference>
<keyword evidence="4" id="KW-0342">GTP-binding</keyword>
<accession>A0ABP0JHB6</accession>
<dbReference type="InterPro" id="IPR027417">
    <property type="entry name" value="P-loop_NTPase"/>
</dbReference>
<reference evidence="6 7" key="1">
    <citation type="submission" date="2024-02" db="EMBL/GenBank/DDBJ databases">
        <authorList>
            <person name="Chen Y."/>
            <person name="Shah S."/>
            <person name="Dougan E. K."/>
            <person name="Thang M."/>
            <person name="Chan C."/>
        </authorList>
    </citation>
    <scope>NUCLEOTIDE SEQUENCE [LARGE SCALE GENOMIC DNA]</scope>
</reference>
<keyword evidence="3" id="KW-0460">Magnesium</keyword>
<feature type="domain" description="EngB-type G" evidence="5">
    <location>
        <begin position="5"/>
        <end position="156"/>
    </location>
</feature>
<keyword evidence="7" id="KW-1185">Reference proteome</keyword>
<evidence type="ECO:0000313" key="7">
    <source>
        <dbReference type="Proteomes" id="UP001642464"/>
    </source>
</evidence>
<gene>
    <name evidence="6" type="ORF">SCF082_LOCUS12044</name>
</gene>
<dbReference type="SUPFAM" id="SSF52540">
    <property type="entry name" value="P-loop containing nucleoside triphosphate hydrolases"/>
    <property type="match status" value="1"/>
</dbReference>
<name>A0ABP0JHB6_9DINO</name>
<evidence type="ECO:0000259" key="5">
    <source>
        <dbReference type="PROSITE" id="PS51706"/>
    </source>
</evidence>
<dbReference type="PANTHER" id="PTHR46498">
    <property type="entry name" value="GTP-BINDING PROTEIN 8"/>
    <property type="match status" value="1"/>
</dbReference>
<dbReference type="Gene3D" id="3.40.50.300">
    <property type="entry name" value="P-loop containing nucleotide triphosphate hydrolases"/>
    <property type="match status" value="1"/>
</dbReference>
<feature type="non-terminal residue" evidence="6">
    <location>
        <position position="156"/>
    </location>
</feature>
<dbReference type="Proteomes" id="UP001642464">
    <property type="component" value="Unassembled WGS sequence"/>
</dbReference>
<evidence type="ECO:0000256" key="2">
    <source>
        <dbReference type="ARBA" id="ARBA00022741"/>
    </source>
</evidence>
<dbReference type="Pfam" id="PF01926">
    <property type="entry name" value="MMR_HSR1"/>
    <property type="match status" value="1"/>
</dbReference>
<dbReference type="PANTHER" id="PTHR46498:SF1">
    <property type="entry name" value="GTP-BINDING PROTEIN 8"/>
    <property type="match status" value="1"/>
</dbReference>
<sequence length="156" mass="18083">TIYEELPEIAVFGRVNAGKSAMLQHLFSATSPRKNGHFSIAQRPGKTKGIQVYCLNRRFTVADMPGYGRPGPTEDAMAVHQKWTGQWKHVIQDYLNTTSWLRAAIYVHDISKEVREEDRETIRMFRKQGIPMLLVFTKDDKVDSETHRHNRVMKLR</sequence>
<dbReference type="InterPro" id="IPR052279">
    <property type="entry name" value="EngB_GTPase"/>
</dbReference>
<keyword evidence="2" id="KW-0547">Nucleotide-binding</keyword>